<proteinExistence type="predicted"/>
<dbReference type="Proteomes" id="UP000036202">
    <property type="component" value="Plasmid pbeh1"/>
</dbReference>
<protein>
    <submittedName>
        <fullName evidence="2">AbrB family transcriptional regulator</fullName>
    </submittedName>
</protein>
<dbReference type="RefSeq" id="WP_046218197.1">
    <property type="nucleotide sequence ID" value="NZ_CP015323.1"/>
</dbReference>
<feature type="domain" description="SpoVT-AbrB" evidence="1">
    <location>
        <begin position="8"/>
        <end position="51"/>
    </location>
</feature>
<evidence type="ECO:0000259" key="1">
    <source>
        <dbReference type="SMART" id="SM00966"/>
    </source>
</evidence>
<geneLocation type="plasmid" evidence="3">
    <name>pbeh1</name>
</geneLocation>
<accession>A0A2S1M0I6</accession>
<dbReference type="OrthoDB" id="9782993at2"/>
<dbReference type="AlphaFoldDB" id="A0A2S1M0I6"/>
<dbReference type="InterPro" id="IPR040678">
    <property type="entry name" value="AbrB_C"/>
</dbReference>
<dbReference type="InterPro" id="IPR052731">
    <property type="entry name" value="B_subtilis_Trans_State_Reg"/>
</dbReference>
<dbReference type="InterPro" id="IPR037914">
    <property type="entry name" value="SpoVT-AbrB_sf"/>
</dbReference>
<sequence>MKTTGIVRRADQLGRVVLPHELRRMLDIEKGTPLEILVDGESIILKKYQAQKICMITGEVSKDNMVFGNGQIVLSREGLNILSQELKENGINIPKVNNEEK</sequence>
<dbReference type="PANTHER" id="PTHR36432:SF4">
    <property type="entry name" value="TRANSITION STATE REGULATOR ABH-RELATED"/>
    <property type="match status" value="1"/>
</dbReference>
<gene>
    <name evidence="2" type="ORF">BEH_24555</name>
</gene>
<keyword evidence="2" id="KW-0614">Plasmid</keyword>
<dbReference type="SMART" id="SM00966">
    <property type="entry name" value="SpoVT_AbrB"/>
    <property type="match status" value="1"/>
</dbReference>
<dbReference type="EMBL" id="CP015323">
    <property type="protein sequence ID" value="AWG44874.1"/>
    <property type="molecule type" value="Genomic_DNA"/>
</dbReference>
<reference evidence="2 3" key="1">
    <citation type="journal article" date="2015" name="PLoS ONE">
        <title>Genome Sequence of Bacillus endophyticus and Analysis of Its Companion Mechanism in the Ketogulonigenium vulgare-Bacillus Strain Consortium.</title>
        <authorList>
            <person name="Jia N."/>
            <person name="Du J."/>
            <person name="Ding M.Z."/>
            <person name="Gao F."/>
            <person name="Yuan Y.J."/>
        </authorList>
    </citation>
    <scope>NUCLEOTIDE SEQUENCE [LARGE SCALE GENOMIC DNA]</scope>
    <source>
        <strain evidence="2 3">Hbe603</strain>
        <plasmid evidence="3">pbeh1</plasmid>
    </source>
</reference>
<dbReference type="PANTHER" id="PTHR36432">
    <property type="match status" value="1"/>
</dbReference>
<dbReference type="KEGG" id="beo:BEH_24555"/>
<dbReference type="NCBIfam" id="TIGR01439">
    <property type="entry name" value="lp_hng_hel_AbrB"/>
    <property type="match status" value="1"/>
</dbReference>
<keyword evidence="3" id="KW-1185">Reference proteome</keyword>
<dbReference type="Pfam" id="PF04014">
    <property type="entry name" value="MazE_antitoxin"/>
    <property type="match status" value="1"/>
</dbReference>
<dbReference type="Pfam" id="PF18277">
    <property type="entry name" value="AbrB_C"/>
    <property type="match status" value="1"/>
</dbReference>
<dbReference type="InterPro" id="IPR007159">
    <property type="entry name" value="SpoVT-AbrB_dom"/>
</dbReference>
<evidence type="ECO:0000313" key="3">
    <source>
        <dbReference type="Proteomes" id="UP000036202"/>
    </source>
</evidence>
<name>A0A2S1M0I6_9BACI</name>
<dbReference type="GO" id="GO:0003677">
    <property type="term" value="F:DNA binding"/>
    <property type="evidence" value="ECO:0007669"/>
    <property type="project" value="InterPro"/>
</dbReference>
<evidence type="ECO:0000313" key="2">
    <source>
        <dbReference type="EMBL" id="AWG44874.1"/>
    </source>
</evidence>
<dbReference type="Gene3D" id="2.10.260.10">
    <property type="match status" value="1"/>
</dbReference>
<organism evidence="2 3">
    <name type="scientific">Priestia filamentosa</name>
    <dbReference type="NCBI Taxonomy" id="1402861"/>
    <lineage>
        <taxon>Bacteria</taxon>
        <taxon>Bacillati</taxon>
        <taxon>Bacillota</taxon>
        <taxon>Bacilli</taxon>
        <taxon>Bacillales</taxon>
        <taxon>Bacillaceae</taxon>
        <taxon>Priestia</taxon>
    </lineage>
</organism>
<dbReference type="SUPFAM" id="SSF89447">
    <property type="entry name" value="AbrB/MazE/MraZ-like"/>
    <property type="match status" value="1"/>
</dbReference>